<dbReference type="Proteomes" id="UP000786875">
    <property type="component" value="Unassembled WGS sequence"/>
</dbReference>
<organism evidence="3 4">
    <name type="scientific">Rosenbergiella australiborealis</name>
    <dbReference type="NCBI Taxonomy" id="1544696"/>
    <lineage>
        <taxon>Bacteria</taxon>
        <taxon>Pseudomonadati</taxon>
        <taxon>Pseudomonadota</taxon>
        <taxon>Gammaproteobacteria</taxon>
        <taxon>Enterobacterales</taxon>
        <taxon>Erwiniaceae</taxon>
        <taxon>Rosenbergiella</taxon>
    </lineage>
</organism>
<evidence type="ECO:0000313" key="3">
    <source>
        <dbReference type="EMBL" id="MBT0728008.1"/>
    </source>
</evidence>
<dbReference type="PANTHER" id="PTHR33420">
    <property type="entry name" value="FIMBRIAL SUBUNIT ELFA-RELATED"/>
    <property type="match status" value="1"/>
</dbReference>
<dbReference type="InterPro" id="IPR000259">
    <property type="entry name" value="Adhesion_dom_fimbrial"/>
</dbReference>
<dbReference type="InterPro" id="IPR008966">
    <property type="entry name" value="Adhesion_dom_sf"/>
</dbReference>
<dbReference type="Gene3D" id="2.60.40.1090">
    <property type="entry name" value="Fimbrial-type adhesion domain"/>
    <property type="match status" value="1"/>
</dbReference>
<reference evidence="3 4" key="1">
    <citation type="submission" date="2020-04" db="EMBL/GenBank/DDBJ databases">
        <title>Genome sequencing of Rosenbergiella species.</title>
        <authorList>
            <person name="Alvarez-Perez S."/>
            <person name="Lievens B."/>
        </authorList>
    </citation>
    <scope>NUCLEOTIDE SEQUENCE [LARGE SCALE GENOMIC DNA]</scope>
    <source>
        <strain evidence="3 4">CdVSA20.1</strain>
    </source>
</reference>
<sequence>MSKVKVLFCTALLFSISPMSYSADPSNLSEQQGLITFTGALTSETCEIDGIKNIKVELPKLSVDAFKVAGTEAGSRDFTISVKNCSATLKNIAAHFEAVGGSEKDTVTGNLKNTLQGGANIQVRLYKDQKQVKVGETSELFPLVGNAAKMTFAGGYYSTGAATPGAVEAKAIYTIAYP</sequence>
<dbReference type="EMBL" id="JABBFO010000011">
    <property type="protein sequence ID" value="MBT0728008.1"/>
    <property type="molecule type" value="Genomic_DNA"/>
</dbReference>
<gene>
    <name evidence="3" type="ORF">HGT73_11595</name>
</gene>
<keyword evidence="4" id="KW-1185">Reference proteome</keyword>
<dbReference type="Pfam" id="PF00419">
    <property type="entry name" value="Fimbrial"/>
    <property type="match status" value="1"/>
</dbReference>
<evidence type="ECO:0000313" key="4">
    <source>
        <dbReference type="Proteomes" id="UP000786875"/>
    </source>
</evidence>
<accession>A0ABS5TAM6</accession>
<evidence type="ECO:0000256" key="1">
    <source>
        <dbReference type="SAM" id="SignalP"/>
    </source>
</evidence>
<feature type="signal peptide" evidence="1">
    <location>
        <begin position="1"/>
        <end position="22"/>
    </location>
</feature>
<protein>
    <submittedName>
        <fullName evidence="3">Type 1 fimbrial protein</fullName>
    </submittedName>
</protein>
<feature type="chain" id="PRO_5046583018" evidence="1">
    <location>
        <begin position="23"/>
        <end position="178"/>
    </location>
</feature>
<name>A0ABS5TAM6_9GAMM</name>
<proteinExistence type="predicted"/>
<feature type="domain" description="Fimbrial-type adhesion" evidence="2">
    <location>
        <begin position="35"/>
        <end position="177"/>
    </location>
</feature>
<dbReference type="PANTHER" id="PTHR33420:SF10">
    <property type="entry name" value="FIMBRIAE MAJOR SUBUNIT"/>
    <property type="match status" value="1"/>
</dbReference>
<evidence type="ECO:0000259" key="2">
    <source>
        <dbReference type="Pfam" id="PF00419"/>
    </source>
</evidence>
<dbReference type="RefSeq" id="WP_214215190.1">
    <property type="nucleotide sequence ID" value="NZ_JABBFO010000011.1"/>
</dbReference>
<dbReference type="SUPFAM" id="SSF49401">
    <property type="entry name" value="Bacterial adhesins"/>
    <property type="match status" value="1"/>
</dbReference>
<comment type="caution">
    <text evidence="3">The sequence shown here is derived from an EMBL/GenBank/DDBJ whole genome shotgun (WGS) entry which is preliminary data.</text>
</comment>
<dbReference type="InterPro" id="IPR050263">
    <property type="entry name" value="Bact_Fimbrial_Adh_Pro"/>
</dbReference>
<dbReference type="InterPro" id="IPR036937">
    <property type="entry name" value="Adhesion_dom_fimbrial_sf"/>
</dbReference>
<keyword evidence="1" id="KW-0732">Signal</keyword>